<dbReference type="OrthoDB" id="439993at2759"/>
<dbReference type="SMART" id="SM00360">
    <property type="entry name" value="RRM"/>
    <property type="match status" value="1"/>
</dbReference>
<dbReference type="InterPro" id="IPR036390">
    <property type="entry name" value="WH_DNA-bd_sf"/>
</dbReference>
<protein>
    <submittedName>
        <fullName evidence="8">Uncharacterized protein</fullName>
    </submittedName>
</protein>
<dbReference type="SMART" id="SM00715">
    <property type="entry name" value="LA"/>
    <property type="match status" value="1"/>
</dbReference>
<dbReference type="SUPFAM" id="SSF46785">
    <property type="entry name" value="Winged helix' DNA-binding domain"/>
    <property type="match status" value="1"/>
</dbReference>
<dbReference type="Proteomes" id="UP000308549">
    <property type="component" value="Unassembled WGS sequence"/>
</dbReference>
<keyword evidence="9" id="KW-1185">Reference proteome</keyword>
<dbReference type="GO" id="GO:0003729">
    <property type="term" value="F:mRNA binding"/>
    <property type="evidence" value="ECO:0007669"/>
    <property type="project" value="TreeGrafter"/>
</dbReference>
<dbReference type="PANTHER" id="PTHR22792:SF140">
    <property type="entry name" value="ACHILLES, ISOFORM A"/>
    <property type="match status" value="1"/>
</dbReference>
<dbReference type="Pfam" id="PF00076">
    <property type="entry name" value="RRM_1"/>
    <property type="match status" value="1"/>
</dbReference>
<feature type="compositionally biased region" description="Basic and acidic residues" evidence="5">
    <location>
        <begin position="477"/>
        <end position="488"/>
    </location>
</feature>
<dbReference type="AlphaFoldDB" id="A0A4U0U557"/>
<accession>A0A4U0U557</accession>
<comment type="caution">
    <text evidence="8">The sequence shown here is derived from an EMBL/GenBank/DDBJ whole genome shotgun (WGS) entry which is preliminary data.</text>
</comment>
<dbReference type="PROSITE" id="PS50961">
    <property type="entry name" value="HTH_LA"/>
    <property type="match status" value="1"/>
</dbReference>
<evidence type="ECO:0000256" key="2">
    <source>
        <dbReference type="ARBA" id="ARBA00022884"/>
    </source>
</evidence>
<feature type="domain" description="RRM" evidence="6">
    <location>
        <begin position="226"/>
        <end position="312"/>
    </location>
</feature>
<sequence>MAETAQDVIPTSDVPEKEVSNIDNANGTIASKEEKIEKLGEQEQVIEGVKESAAEVNTDEKHDDKRDEKHDGKRVDTETRDDGSHSPDRRRKEYPGSQDKSRDRGRAGLHNKNRARFEDQPESSDAGDIRRQVEFYFSDSNLPIDAHLLQQTGGRKNNPVALSVIHSFKRMRHFQPFEAVRDAVKQSEFLDLNDRDEITRKRPLDEKFTDDPEENRNLVHTEDIPRSIYAKGFGDETATTHLDIEAFFQPYGPTKAVRMRRDEHNGFKGSVFVEFVDEKTQQGFLELAPKPQWNGKDLVVMSKREYVDTKCEGILDGIVKPKSQKYGKGYSRGGGNRRGGKREWIDRDDWKGRRDHDQAGDRRGGRGGRGGPKRGTGRRGGQGARYRTGDREDRDRHHHRRGEDDRDDSRPPRRAEAESKKMEKDRDATAQAQAGAEADKGESKGAKAEAKSETDGSGPAIAGKKRAREDDGADASGEAKKVKEDASA</sequence>
<dbReference type="InterPro" id="IPR036388">
    <property type="entry name" value="WH-like_DNA-bd_sf"/>
</dbReference>
<evidence type="ECO:0000259" key="7">
    <source>
        <dbReference type="PROSITE" id="PS50961"/>
    </source>
</evidence>
<dbReference type="InterPro" id="IPR002344">
    <property type="entry name" value="Lupus_La"/>
</dbReference>
<feature type="compositionally biased region" description="Basic and acidic residues" evidence="5">
    <location>
        <begin position="437"/>
        <end position="454"/>
    </location>
</feature>
<dbReference type="GO" id="GO:1990904">
    <property type="term" value="C:ribonucleoprotein complex"/>
    <property type="evidence" value="ECO:0007669"/>
    <property type="project" value="InterPro"/>
</dbReference>
<dbReference type="Gene3D" id="1.10.10.10">
    <property type="entry name" value="Winged helix-like DNA-binding domain superfamily/Winged helix DNA-binding domain"/>
    <property type="match status" value="1"/>
</dbReference>
<dbReference type="InterPro" id="IPR045180">
    <property type="entry name" value="La_dom_prot"/>
</dbReference>
<evidence type="ECO:0000313" key="9">
    <source>
        <dbReference type="Proteomes" id="UP000308549"/>
    </source>
</evidence>
<comment type="subcellular location">
    <subcellularLocation>
        <location evidence="1">Nucleus</location>
    </subcellularLocation>
</comment>
<dbReference type="CDD" id="cd12291">
    <property type="entry name" value="RRM1_La"/>
    <property type="match status" value="1"/>
</dbReference>
<dbReference type="Gene3D" id="3.30.70.330">
    <property type="match status" value="1"/>
</dbReference>
<feature type="region of interest" description="Disordered" evidence="5">
    <location>
        <begin position="1"/>
        <end position="128"/>
    </location>
</feature>
<evidence type="ECO:0000256" key="4">
    <source>
        <dbReference type="PROSITE-ProRule" id="PRU00332"/>
    </source>
</evidence>
<feature type="compositionally biased region" description="Basic and acidic residues" evidence="5">
    <location>
        <begin position="387"/>
        <end position="428"/>
    </location>
</feature>
<dbReference type="InterPro" id="IPR035979">
    <property type="entry name" value="RBD_domain_sf"/>
</dbReference>
<feature type="region of interest" description="Disordered" evidence="5">
    <location>
        <begin position="322"/>
        <end position="488"/>
    </location>
</feature>
<evidence type="ECO:0000259" key="6">
    <source>
        <dbReference type="PROSITE" id="PS50102"/>
    </source>
</evidence>
<dbReference type="SUPFAM" id="SSF54928">
    <property type="entry name" value="RNA-binding domain, RBD"/>
    <property type="match status" value="1"/>
</dbReference>
<dbReference type="InterPro" id="IPR006630">
    <property type="entry name" value="La_HTH"/>
</dbReference>
<evidence type="ECO:0000256" key="3">
    <source>
        <dbReference type="ARBA" id="ARBA00023242"/>
    </source>
</evidence>
<feature type="domain" description="HTH La-type RNA-binding" evidence="7">
    <location>
        <begin position="119"/>
        <end position="209"/>
    </location>
</feature>
<feature type="compositionally biased region" description="Basic and acidic residues" evidence="5">
    <location>
        <begin position="341"/>
        <end position="364"/>
    </location>
</feature>
<dbReference type="EMBL" id="NAJL01000012">
    <property type="protein sequence ID" value="TKA30128.1"/>
    <property type="molecule type" value="Genomic_DNA"/>
</dbReference>
<keyword evidence="3" id="KW-0539">Nucleus</keyword>
<dbReference type="PROSITE" id="PS50102">
    <property type="entry name" value="RRM"/>
    <property type="match status" value="1"/>
</dbReference>
<gene>
    <name evidence="8" type="ORF">B0A50_02847</name>
</gene>
<evidence type="ECO:0000256" key="5">
    <source>
        <dbReference type="SAM" id="MobiDB-lite"/>
    </source>
</evidence>
<name>A0A4U0U557_9PEZI</name>
<organism evidence="8 9">
    <name type="scientific">Salinomyces thailandicus</name>
    <dbReference type="NCBI Taxonomy" id="706561"/>
    <lineage>
        <taxon>Eukaryota</taxon>
        <taxon>Fungi</taxon>
        <taxon>Dikarya</taxon>
        <taxon>Ascomycota</taxon>
        <taxon>Pezizomycotina</taxon>
        <taxon>Dothideomycetes</taxon>
        <taxon>Dothideomycetidae</taxon>
        <taxon>Mycosphaerellales</taxon>
        <taxon>Teratosphaeriaceae</taxon>
        <taxon>Salinomyces</taxon>
    </lineage>
</organism>
<dbReference type="InterPro" id="IPR012677">
    <property type="entry name" value="Nucleotide-bd_a/b_plait_sf"/>
</dbReference>
<evidence type="ECO:0000256" key="1">
    <source>
        <dbReference type="ARBA" id="ARBA00004123"/>
    </source>
</evidence>
<evidence type="ECO:0000313" key="8">
    <source>
        <dbReference type="EMBL" id="TKA30128.1"/>
    </source>
</evidence>
<dbReference type="Pfam" id="PF05383">
    <property type="entry name" value="La"/>
    <property type="match status" value="1"/>
</dbReference>
<reference evidence="8 9" key="1">
    <citation type="submission" date="2017-03" db="EMBL/GenBank/DDBJ databases">
        <title>Genomes of endolithic fungi from Antarctica.</title>
        <authorList>
            <person name="Coleine C."/>
            <person name="Masonjones S."/>
            <person name="Stajich J.E."/>
        </authorList>
    </citation>
    <scope>NUCLEOTIDE SEQUENCE [LARGE SCALE GENOMIC DNA]</scope>
    <source>
        <strain evidence="8 9">CCFEE 6315</strain>
    </source>
</reference>
<dbReference type="PRINTS" id="PR00302">
    <property type="entry name" value="LUPUSLA"/>
</dbReference>
<dbReference type="GO" id="GO:0005634">
    <property type="term" value="C:nucleus"/>
    <property type="evidence" value="ECO:0007669"/>
    <property type="project" value="UniProtKB-SubCell"/>
</dbReference>
<feature type="compositionally biased region" description="Basic and acidic residues" evidence="5">
    <location>
        <begin position="48"/>
        <end position="106"/>
    </location>
</feature>
<proteinExistence type="predicted"/>
<dbReference type="PANTHER" id="PTHR22792">
    <property type="entry name" value="LUPUS LA PROTEIN-RELATED"/>
    <property type="match status" value="1"/>
</dbReference>
<feature type="compositionally biased region" description="Basic and acidic residues" evidence="5">
    <location>
        <begin position="31"/>
        <end position="41"/>
    </location>
</feature>
<dbReference type="InterPro" id="IPR000504">
    <property type="entry name" value="RRM_dom"/>
</dbReference>
<dbReference type="GO" id="GO:0006396">
    <property type="term" value="P:RNA processing"/>
    <property type="evidence" value="ECO:0007669"/>
    <property type="project" value="InterPro"/>
</dbReference>
<keyword evidence="2 4" id="KW-0694">RNA-binding</keyword>